<dbReference type="OrthoDB" id="5526354at2"/>
<name>A0A250IIV9_9BACT</name>
<dbReference type="EMBL" id="CP022163">
    <property type="protein sequence ID" value="ATB31087.1"/>
    <property type="molecule type" value="Genomic_DNA"/>
</dbReference>
<reference evidence="2 3" key="1">
    <citation type="submission" date="2017-06" db="EMBL/GenBank/DDBJ databases">
        <authorList>
            <person name="Kim H.J."/>
            <person name="Triplett B.A."/>
        </authorList>
    </citation>
    <scope>NUCLEOTIDE SEQUENCE [LARGE SCALE GENOMIC DNA]</scope>
    <source>
        <strain evidence="2 3">DSM 14713</strain>
    </source>
</reference>
<accession>A0A250IIV9</accession>
<gene>
    <name evidence="2" type="ORF">MEBOL_004549</name>
</gene>
<evidence type="ECO:0000256" key="1">
    <source>
        <dbReference type="SAM" id="MobiDB-lite"/>
    </source>
</evidence>
<evidence type="ECO:0000313" key="2">
    <source>
        <dbReference type="EMBL" id="ATB31087.1"/>
    </source>
</evidence>
<keyword evidence="3" id="KW-1185">Reference proteome</keyword>
<protein>
    <submittedName>
        <fullName evidence="2">Uncharacterized protein</fullName>
    </submittedName>
</protein>
<dbReference type="RefSeq" id="WP_095979462.1">
    <property type="nucleotide sequence ID" value="NZ_CP022163.1"/>
</dbReference>
<sequence length="108" mass="10697">MPRQTRYLLTVDSDTGTAVKLERLGEAGELTEVPLGMLSGVSSAPPPHGGVMAPSPQSLVINIYMGGPQPVAQPSYSVREPPGPGARPMGPGGPGGAGSSSGEGGTSS</sequence>
<proteinExistence type="predicted"/>
<feature type="region of interest" description="Disordered" evidence="1">
    <location>
        <begin position="70"/>
        <end position="108"/>
    </location>
</feature>
<dbReference type="KEGG" id="mbd:MEBOL_004549"/>
<evidence type="ECO:0000313" key="3">
    <source>
        <dbReference type="Proteomes" id="UP000217289"/>
    </source>
</evidence>
<organism evidence="2 3">
    <name type="scientific">Melittangium boletus DSM 14713</name>
    <dbReference type="NCBI Taxonomy" id="1294270"/>
    <lineage>
        <taxon>Bacteria</taxon>
        <taxon>Pseudomonadati</taxon>
        <taxon>Myxococcota</taxon>
        <taxon>Myxococcia</taxon>
        <taxon>Myxococcales</taxon>
        <taxon>Cystobacterineae</taxon>
        <taxon>Archangiaceae</taxon>
        <taxon>Melittangium</taxon>
    </lineage>
</organism>
<feature type="compositionally biased region" description="Gly residues" evidence="1">
    <location>
        <begin position="90"/>
        <end position="108"/>
    </location>
</feature>
<dbReference type="AlphaFoldDB" id="A0A250IIV9"/>
<dbReference type="Proteomes" id="UP000217289">
    <property type="component" value="Chromosome"/>
</dbReference>